<reference evidence="3" key="1">
    <citation type="submission" date="2015-11" db="EMBL/GenBank/DDBJ databases">
        <title>De novo transcriptome assembly of four potential Pierce s Disease insect vectors from Arizona vineyards.</title>
        <authorList>
            <person name="Tassone E.E."/>
        </authorList>
    </citation>
    <scope>NUCLEOTIDE SEQUENCE</scope>
</reference>
<feature type="compositionally biased region" description="Basic residues" evidence="2">
    <location>
        <begin position="91"/>
        <end position="100"/>
    </location>
</feature>
<dbReference type="PANTHER" id="PTHR31340:SF3">
    <property type="entry name" value="MITOCHONDRIAL GENOME MAINTENANCE EXONUCLEASE 1"/>
    <property type="match status" value="1"/>
</dbReference>
<feature type="active site" evidence="1">
    <location>
        <position position="337"/>
    </location>
</feature>
<feature type="active site" evidence="1">
    <location>
        <position position="352"/>
    </location>
</feature>
<proteinExistence type="inferred from homology"/>
<dbReference type="GO" id="GO:0006264">
    <property type="term" value="P:mitochondrial DNA replication"/>
    <property type="evidence" value="ECO:0007669"/>
    <property type="project" value="TreeGrafter"/>
</dbReference>
<name>A0A1B6M368_9HEMI</name>
<feature type="region of interest" description="Disordered" evidence="2">
    <location>
        <begin position="148"/>
        <end position="175"/>
    </location>
</feature>
<accession>A0A1B6M368</accession>
<evidence type="ECO:0000256" key="2">
    <source>
        <dbReference type="SAM" id="MobiDB-lite"/>
    </source>
</evidence>
<dbReference type="EMBL" id="GEBQ01009606">
    <property type="protein sequence ID" value="JAT30371.1"/>
    <property type="molecule type" value="Transcribed_RNA"/>
</dbReference>
<organism evidence="3">
    <name type="scientific">Graphocephala atropunctata</name>
    <dbReference type="NCBI Taxonomy" id="36148"/>
    <lineage>
        <taxon>Eukaryota</taxon>
        <taxon>Metazoa</taxon>
        <taxon>Ecdysozoa</taxon>
        <taxon>Arthropoda</taxon>
        <taxon>Hexapoda</taxon>
        <taxon>Insecta</taxon>
        <taxon>Pterygota</taxon>
        <taxon>Neoptera</taxon>
        <taxon>Paraneoptera</taxon>
        <taxon>Hemiptera</taxon>
        <taxon>Auchenorrhyncha</taxon>
        <taxon>Membracoidea</taxon>
        <taxon>Cicadellidae</taxon>
        <taxon>Cicadellinae</taxon>
        <taxon>Cicadellini</taxon>
        <taxon>Graphocephala</taxon>
    </lineage>
</organism>
<keyword evidence="1" id="KW-0540">Nuclease</keyword>
<gene>
    <name evidence="3" type="ORF">g.17633</name>
</gene>
<sequence length="447" mass="50459">MFSLPSRFFLRKTFTIENISVSCKCTNSGKPNIIKNLNAENKYIFGGLLETQKQRRKRITKVVNGVSDNAETLAITQSVPAYTEDETERKKGSRKKTKKSKSNEIPTDSCDFTNPSPSDVPVASADSGVVNQNLEIYLNKKNFSSKNTKKLISRKSKSTDASPPPPPSPNFVKSSVSESSDEFVFKSSVPIDEKNYPLQNQEKLEIFSQDSPLENVLNYSFTNPLTKNYSKFPSVSKVMEETMSERNRIILSKWRKNMIADMGEEGFNKYNAGLKARGSEFHLAVRKAVLGETTNDYGEVTANALQSLAWVLPHISRPMAVESIVGHPKLGYRGIPDCVAMFRDVAVVIDWKLSDKPKKELKDTYEAPVQISAYIGALNHDPNYKWGVRHGLVAVAYTSGDPCDVFLLAPQHCHIYWRHWLMRFDKFKARSHLHIDHHIDEESLGFI</sequence>
<keyword evidence="1" id="KW-0378">Hydrolase</keyword>
<comment type="subcellular location">
    <subcellularLocation>
        <location evidence="1">Mitochondrion</location>
    </subcellularLocation>
</comment>
<comment type="function">
    <text evidence="1">Metal-dependent single-stranded DNA (ssDNA) exonuclease involved in mitochondrial genome maintenance.</text>
</comment>
<evidence type="ECO:0000256" key="1">
    <source>
        <dbReference type="HAMAP-Rule" id="MF_03030"/>
    </source>
</evidence>
<keyword evidence="1" id="KW-0496">Mitochondrion</keyword>
<feature type="compositionally biased region" description="Polar residues" evidence="2">
    <location>
        <begin position="103"/>
        <end position="117"/>
    </location>
</feature>
<comment type="similarity">
    <text evidence="1">Belongs to the MGME1 family.</text>
</comment>
<dbReference type="GO" id="GO:0005739">
    <property type="term" value="C:mitochondrion"/>
    <property type="evidence" value="ECO:0007669"/>
    <property type="project" value="UniProtKB-SubCell"/>
</dbReference>
<protein>
    <recommendedName>
        <fullName evidence="1">Mitochondrial genome maintenance exonuclease 1</fullName>
        <ecNumber evidence="1">3.1.-.-</ecNumber>
    </recommendedName>
</protein>
<dbReference type="EC" id="3.1.-.-" evidence="1"/>
<dbReference type="GO" id="GO:0043504">
    <property type="term" value="P:mitochondrial DNA repair"/>
    <property type="evidence" value="ECO:0007669"/>
    <property type="project" value="UniProtKB-UniRule"/>
</dbReference>
<evidence type="ECO:0000313" key="3">
    <source>
        <dbReference type="EMBL" id="JAT30371.1"/>
    </source>
</evidence>
<dbReference type="PANTHER" id="PTHR31340">
    <property type="entry name" value="MITOCHONDRIAL GENOME MAINTENANCE EXONUCLEASE 1"/>
    <property type="match status" value="1"/>
</dbReference>
<feature type="active site" evidence="1">
    <location>
        <position position="350"/>
    </location>
</feature>
<dbReference type="GO" id="GO:0008297">
    <property type="term" value="F:single-stranded DNA exodeoxyribonuclease activity"/>
    <property type="evidence" value="ECO:0007669"/>
    <property type="project" value="UniProtKB-UniRule"/>
</dbReference>
<dbReference type="AlphaFoldDB" id="A0A1B6M368"/>
<keyword evidence="1" id="KW-0269">Exonuclease</keyword>
<dbReference type="HAMAP" id="MF_03030">
    <property type="entry name" value="MGME1"/>
    <property type="match status" value="1"/>
</dbReference>
<feature type="region of interest" description="Disordered" evidence="2">
    <location>
        <begin position="77"/>
        <end position="125"/>
    </location>
</feature>